<keyword evidence="5 10" id="KW-0812">Transmembrane</keyword>
<evidence type="ECO:0000256" key="8">
    <source>
        <dbReference type="ARBA" id="ARBA00023136"/>
    </source>
</evidence>
<dbReference type="InterPro" id="IPR050222">
    <property type="entry name" value="MATE_MdtK"/>
</dbReference>
<dbReference type="GO" id="GO:0005886">
    <property type="term" value="C:plasma membrane"/>
    <property type="evidence" value="ECO:0007669"/>
    <property type="project" value="UniProtKB-SubCell"/>
</dbReference>
<evidence type="ECO:0000256" key="1">
    <source>
        <dbReference type="ARBA" id="ARBA00004651"/>
    </source>
</evidence>
<dbReference type="Proteomes" id="UP000607197">
    <property type="component" value="Unassembled WGS sequence"/>
</dbReference>
<feature type="transmembrane region" description="Helical" evidence="10">
    <location>
        <begin position="375"/>
        <end position="401"/>
    </location>
</feature>
<dbReference type="PIRSF" id="PIRSF006603">
    <property type="entry name" value="DinF"/>
    <property type="match status" value="1"/>
</dbReference>
<evidence type="ECO:0000256" key="2">
    <source>
        <dbReference type="ARBA" id="ARBA00022448"/>
    </source>
</evidence>
<keyword evidence="12" id="KW-1185">Reference proteome</keyword>
<feature type="transmembrane region" description="Helical" evidence="10">
    <location>
        <begin position="6"/>
        <end position="24"/>
    </location>
</feature>
<evidence type="ECO:0000313" key="11">
    <source>
        <dbReference type="EMBL" id="GGL57203.1"/>
    </source>
</evidence>
<comment type="caution">
    <text evidence="11">The sequence shown here is derived from an EMBL/GenBank/DDBJ whole genome shotgun (WGS) entry which is preliminary data.</text>
</comment>
<dbReference type="NCBIfam" id="TIGR00797">
    <property type="entry name" value="matE"/>
    <property type="match status" value="1"/>
</dbReference>
<keyword evidence="2" id="KW-0813">Transport</keyword>
<reference evidence="11" key="1">
    <citation type="journal article" date="2014" name="Int. J. Syst. Evol. Microbiol.">
        <title>Complete genome sequence of Corynebacterium casei LMG S-19264T (=DSM 44701T), isolated from a smear-ripened cheese.</title>
        <authorList>
            <consortium name="US DOE Joint Genome Institute (JGI-PGF)"/>
            <person name="Walter F."/>
            <person name="Albersmeier A."/>
            <person name="Kalinowski J."/>
            <person name="Ruckert C."/>
        </authorList>
    </citation>
    <scope>NUCLEOTIDE SEQUENCE</scope>
    <source>
        <strain evidence="11">JCM 19596</strain>
    </source>
</reference>
<evidence type="ECO:0000256" key="5">
    <source>
        <dbReference type="ARBA" id="ARBA00022692"/>
    </source>
</evidence>
<feature type="transmembrane region" description="Helical" evidence="10">
    <location>
        <begin position="52"/>
        <end position="70"/>
    </location>
</feature>
<accession>A0A830FIW6</accession>
<dbReference type="InterPro" id="IPR002528">
    <property type="entry name" value="MATE_fam"/>
</dbReference>
<dbReference type="PANTHER" id="PTHR43298">
    <property type="entry name" value="MULTIDRUG RESISTANCE PROTEIN NORM-RELATED"/>
    <property type="match status" value="1"/>
</dbReference>
<protein>
    <recommendedName>
        <fullName evidence="9">Multidrug-efflux transporter</fullName>
    </recommendedName>
</protein>
<sequence>MSVSLNPVRLLLLWVGVALSRVGLIDESRARRVVDLAWPRVVTGLARMSKSAADVAMVGVVLGPAAITGVGFAGPYWGLAFSLGGGLAAGTIALVSQRFSAGAHDELGQAIRASALLAVAASLSVGVLFVLFPRFLISLITNGPETITYGADYLRVLGFGVPFAALNLVGSRALIGVDDAWTAMVARAGGAVVNIALNAVFIFGLGWGVVGAGLGTVIANVFVTAFFAVGLARGRLPGVGDFPVAVSPFGSYLHPGDLRDVFTIGLPVIGRNSVWTVARFPLLAFLYVIGPNVAAAYIVTRRIWGLLNTPGWGFGLAASSLVGQALGTGDEDTAARYGWEVAVFAVATYAVFAVPVILFARPIVVLFLGDPASPAIQYAVPLVYVAAVAIIPQGVTSGIAGALDATGDTRWPFYGRVLGMFCLAVPAAYLGATTTLGVLAIYFTFFAETVTPAIINTYRFRSGAWKAISRGYRPEQAAGD</sequence>
<feature type="transmembrane region" description="Helical" evidence="10">
    <location>
        <begin position="115"/>
        <end position="136"/>
    </location>
</feature>
<dbReference type="EMBL" id="BMPG01000002">
    <property type="protein sequence ID" value="GGL57203.1"/>
    <property type="molecule type" value="Genomic_DNA"/>
</dbReference>
<gene>
    <name evidence="11" type="ORF">GCM10009039_14260</name>
</gene>
<dbReference type="GO" id="GO:0042910">
    <property type="term" value="F:xenobiotic transmembrane transporter activity"/>
    <property type="evidence" value="ECO:0007669"/>
    <property type="project" value="InterPro"/>
</dbReference>
<keyword evidence="6 10" id="KW-1133">Transmembrane helix</keyword>
<keyword evidence="3" id="KW-0050">Antiport</keyword>
<reference evidence="11" key="2">
    <citation type="submission" date="2020-09" db="EMBL/GenBank/DDBJ databases">
        <authorList>
            <person name="Sun Q."/>
            <person name="Ohkuma M."/>
        </authorList>
    </citation>
    <scope>NUCLEOTIDE SEQUENCE</scope>
    <source>
        <strain evidence="11">JCM 19596</strain>
    </source>
</reference>
<keyword evidence="8 10" id="KW-0472">Membrane</keyword>
<name>A0A830FIW6_9EURY</name>
<comment type="subcellular location">
    <subcellularLocation>
        <location evidence="1">Cell membrane</location>
        <topology evidence="1">Multi-pass membrane protein</topology>
    </subcellularLocation>
</comment>
<keyword evidence="7" id="KW-0406">Ion transport</keyword>
<dbReference type="InterPro" id="IPR048279">
    <property type="entry name" value="MdtK-like"/>
</dbReference>
<dbReference type="CDD" id="cd13137">
    <property type="entry name" value="MATE_NorM_like"/>
    <property type="match status" value="1"/>
</dbReference>
<evidence type="ECO:0000256" key="6">
    <source>
        <dbReference type="ARBA" id="ARBA00022989"/>
    </source>
</evidence>
<feature type="transmembrane region" description="Helical" evidence="10">
    <location>
        <begin position="187"/>
        <end position="207"/>
    </location>
</feature>
<evidence type="ECO:0000256" key="4">
    <source>
        <dbReference type="ARBA" id="ARBA00022475"/>
    </source>
</evidence>
<dbReference type="Pfam" id="PF01554">
    <property type="entry name" value="MatE"/>
    <property type="match status" value="2"/>
</dbReference>
<feature type="transmembrane region" description="Helical" evidence="10">
    <location>
        <begin position="213"/>
        <end position="232"/>
    </location>
</feature>
<dbReference type="AlphaFoldDB" id="A0A830FIW6"/>
<feature type="transmembrane region" description="Helical" evidence="10">
    <location>
        <begin position="156"/>
        <end position="175"/>
    </location>
</feature>
<evidence type="ECO:0000256" key="7">
    <source>
        <dbReference type="ARBA" id="ARBA00023065"/>
    </source>
</evidence>
<evidence type="ECO:0000313" key="12">
    <source>
        <dbReference type="Proteomes" id="UP000607197"/>
    </source>
</evidence>
<dbReference type="GO" id="GO:0015297">
    <property type="term" value="F:antiporter activity"/>
    <property type="evidence" value="ECO:0007669"/>
    <property type="project" value="UniProtKB-KW"/>
</dbReference>
<dbReference type="OrthoDB" id="214119at2157"/>
<evidence type="ECO:0000256" key="10">
    <source>
        <dbReference type="SAM" id="Phobius"/>
    </source>
</evidence>
<evidence type="ECO:0000256" key="9">
    <source>
        <dbReference type="ARBA" id="ARBA00031636"/>
    </source>
</evidence>
<feature type="transmembrane region" description="Helical" evidence="10">
    <location>
        <begin position="280"/>
        <end position="299"/>
    </location>
</feature>
<feature type="transmembrane region" description="Helical" evidence="10">
    <location>
        <begin position="311"/>
        <end position="329"/>
    </location>
</feature>
<keyword evidence="4" id="KW-1003">Cell membrane</keyword>
<organism evidence="11 12">
    <name type="scientific">Halocalculus aciditolerans</name>
    <dbReference type="NCBI Taxonomy" id="1383812"/>
    <lineage>
        <taxon>Archaea</taxon>
        <taxon>Methanobacteriati</taxon>
        <taxon>Methanobacteriota</taxon>
        <taxon>Stenosarchaea group</taxon>
        <taxon>Halobacteria</taxon>
        <taxon>Halobacteriales</taxon>
        <taxon>Halobacteriaceae</taxon>
        <taxon>Halocalculus</taxon>
    </lineage>
</organism>
<feature type="transmembrane region" description="Helical" evidence="10">
    <location>
        <begin position="341"/>
        <end position="369"/>
    </location>
</feature>
<evidence type="ECO:0000256" key="3">
    <source>
        <dbReference type="ARBA" id="ARBA00022449"/>
    </source>
</evidence>
<proteinExistence type="predicted"/>
<dbReference type="RefSeq" id="WP_188977386.1">
    <property type="nucleotide sequence ID" value="NZ_BMPG01000002.1"/>
</dbReference>
<dbReference type="PANTHER" id="PTHR43298:SF2">
    <property type="entry name" value="FMN_FAD EXPORTER YEEO-RELATED"/>
    <property type="match status" value="1"/>
</dbReference>
<feature type="transmembrane region" description="Helical" evidence="10">
    <location>
        <begin position="413"/>
        <end position="432"/>
    </location>
</feature>
<dbReference type="GO" id="GO:0006811">
    <property type="term" value="P:monoatomic ion transport"/>
    <property type="evidence" value="ECO:0007669"/>
    <property type="project" value="UniProtKB-KW"/>
</dbReference>